<dbReference type="InterPro" id="IPR050625">
    <property type="entry name" value="ParA/MinD_ATPase"/>
</dbReference>
<dbReference type="Pfam" id="PF01656">
    <property type="entry name" value="CbiA"/>
    <property type="match status" value="1"/>
</dbReference>
<dbReference type="GO" id="GO:0005524">
    <property type="term" value="F:ATP binding"/>
    <property type="evidence" value="ECO:0007669"/>
    <property type="project" value="UniProtKB-KW"/>
</dbReference>
<dbReference type="EMBL" id="CP064791">
    <property type="protein sequence ID" value="QSG16219.1"/>
    <property type="molecule type" value="Genomic_DNA"/>
</dbReference>
<evidence type="ECO:0000313" key="4">
    <source>
        <dbReference type="EMBL" id="QSG16219.1"/>
    </source>
</evidence>
<protein>
    <submittedName>
        <fullName evidence="4">CO dehydrogenase maturation factor</fullName>
    </submittedName>
</protein>
<dbReference type="PIRSF" id="PIRSF005647">
    <property type="entry name" value="CooC"/>
    <property type="match status" value="1"/>
</dbReference>
<evidence type="ECO:0000313" key="5">
    <source>
        <dbReference type="Proteomes" id="UP000663292"/>
    </source>
</evidence>
<gene>
    <name evidence="4" type="primary">cooC</name>
    <name evidence="4" type="ORF">HSEST_2710</name>
</gene>
<dbReference type="InterPro" id="IPR014433">
    <property type="entry name" value="CooC"/>
</dbReference>
<dbReference type="SUPFAM" id="SSF52540">
    <property type="entry name" value="P-loop containing nucleoside triphosphate hydrolases"/>
    <property type="match status" value="1"/>
</dbReference>
<dbReference type="Gene3D" id="3.40.50.300">
    <property type="entry name" value="P-loop containing nucleotide triphosphate hydrolases"/>
    <property type="match status" value="1"/>
</dbReference>
<dbReference type="GO" id="GO:0016887">
    <property type="term" value="F:ATP hydrolysis activity"/>
    <property type="evidence" value="ECO:0007669"/>
    <property type="project" value="TreeGrafter"/>
</dbReference>
<dbReference type="InterPro" id="IPR027417">
    <property type="entry name" value="P-loop_NTPase"/>
</dbReference>
<evidence type="ECO:0000256" key="1">
    <source>
        <dbReference type="ARBA" id="ARBA00022741"/>
    </source>
</evidence>
<dbReference type="AlphaFoldDB" id="A0A897P070"/>
<dbReference type="GO" id="GO:0005829">
    <property type="term" value="C:cytosol"/>
    <property type="evidence" value="ECO:0007669"/>
    <property type="project" value="TreeGrafter"/>
</dbReference>
<proteinExistence type="predicted"/>
<organism evidence="4 5">
    <name type="scientific">Halapricum desulfuricans</name>
    <dbReference type="NCBI Taxonomy" id="2841257"/>
    <lineage>
        <taxon>Archaea</taxon>
        <taxon>Methanobacteriati</taxon>
        <taxon>Methanobacteriota</taxon>
        <taxon>Stenosarchaea group</taxon>
        <taxon>Halobacteria</taxon>
        <taxon>Halobacteriales</taxon>
        <taxon>Haloarculaceae</taxon>
        <taxon>Halapricum</taxon>
    </lineage>
</organism>
<keyword evidence="2" id="KW-0067">ATP-binding</keyword>
<dbReference type="GeneID" id="68859343"/>
<evidence type="ECO:0000259" key="3">
    <source>
        <dbReference type="Pfam" id="PF01656"/>
    </source>
</evidence>
<keyword evidence="5" id="KW-1185">Reference proteome</keyword>
<sequence length="246" mass="25925">MKVAITGKGGVGKSTLSAAVAREIADERRMIAIDGDPDMNLASALGIDQPDPITQETDLIEDRAGSSGGLIQLRPEVTDVLESKSVAFGERGRLVTIGPPEAGGTGCMCPENNFIRSLVNQALDYDDVVMDMEAGIEHLGRGTADDVDAMIVVVEPSQASIETAHQIQTLADDIGIDATYAFLNKVRDESEAELIEDQLALPIVETFGYDDDIASAGLEGVSPVEASPALRATARDVLDSVVADIE</sequence>
<keyword evidence="1" id="KW-0547">Nucleotide-binding</keyword>
<dbReference type="Proteomes" id="UP000663292">
    <property type="component" value="Chromosome"/>
</dbReference>
<dbReference type="GO" id="GO:0051782">
    <property type="term" value="P:negative regulation of cell division"/>
    <property type="evidence" value="ECO:0007669"/>
    <property type="project" value="TreeGrafter"/>
</dbReference>
<accession>A0A897P070</accession>
<dbReference type="GO" id="GO:0009898">
    <property type="term" value="C:cytoplasmic side of plasma membrane"/>
    <property type="evidence" value="ECO:0007669"/>
    <property type="project" value="TreeGrafter"/>
</dbReference>
<dbReference type="PANTHER" id="PTHR43384:SF6">
    <property type="entry name" value="SEPTUM SITE-DETERMINING PROTEIN MIND HOMOLOG, CHLOROPLASTIC"/>
    <property type="match status" value="1"/>
</dbReference>
<evidence type="ECO:0000256" key="2">
    <source>
        <dbReference type="ARBA" id="ARBA00022840"/>
    </source>
</evidence>
<name>A0A897P070_9EURY</name>
<feature type="domain" description="CobQ/CobB/MinD/ParA nucleotide binding" evidence="3">
    <location>
        <begin position="4"/>
        <end position="221"/>
    </location>
</feature>
<dbReference type="RefSeq" id="WP_229121486.1">
    <property type="nucleotide sequence ID" value="NZ_CP064791.1"/>
</dbReference>
<reference evidence="4 5" key="1">
    <citation type="submission" date="2020-11" db="EMBL/GenBank/DDBJ databases">
        <title>Carbohydrate-dependent, anaerobic sulfur respiration: A novel catabolism in halophilic archaea.</title>
        <authorList>
            <person name="Sorokin D.Y."/>
            <person name="Messina E."/>
            <person name="Smedile F."/>
            <person name="La Cono V."/>
            <person name="Hallsworth J.E."/>
            <person name="Yakimov M.M."/>
        </authorList>
    </citation>
    <scope>NUCLEOTIDE SEQUENCE [LARGE SCALE GENOMIC DNA]</scope>
    <source>
        <strain evidence="4 5">HSR-Est</strain>
    </source>
</reference>
<dbReference type="PANTHER" id="PTHR43384">
    <property type="entry name" value="SEPTUM SITE-DETERMINING PROTEIN MIND HOMOLOG, CHLOROPLASTIC-RELATED"/>
    <property type="match status" value="1"/>
</dbReference>
<dbReference type="InterPro" id="IPR002586">
    <property type="entry name" value="CobQ/CobB/MinD/ParA_Nub-bd_dom"/>
</dbReference>